<gene>
    <name evidence="12" type="ORF">H359_0355</name>
</gene>
<dbReference type="InterPro" id="IPR036709">
    <property type="entry name" value="Autotransporte_beta_dom_sf"/>
</dbReference>
<evidence type="ECO:0000256" key="6">
    <source>
        <dbReference type="ARBA" id="ARBA00022525"/>
    </source>
</evidence>
<proteinExistence type="inferred from homology"/>
<dbReference type="InterPro" id="IPR005546">
    <property type="entry name" value="Autotransporte_beta"/>
</dbReference>
<keyword evidence="5" id="KW-0134">Cell wall</keyword>
<dbReference type="Pfam" id="PF07548">
    <property type="entry name" value="ChlamPMP_M"/>
    <property type="match status" value="1"/>
</dbReference>
<keyword evidence="4" id="KW-1134">Transmembrane beta strand</keyword>
<keyword evidence="6" id="KW-0964">Secreted</keyword>
<evidence type="ECO:0000256" key="8">
    <source>
        <dbReference type="ARBA" id="ARBA00022729"/>
    </source>
</evidence>
<organism evidence="12 13">
    <name type="scientific">Chlamydia ibidis 10-1398/6</name>
    <dbReference type="NCBI Taxonomy" id="1046581"/>
    <lineage>
        <taxon>Bacteria</taxon>
        <taxon>Pseudomonadati</taxon>
        <taxon>Chlamydiota</taxon>
        <taxon>Chlamydiia</taxon>
        <taxon>Chlamydiales</taxon>
        <taxon>Chlamydiaceae</taxon>
        <taxon>Chlamydia/Chlamydophila group</taxon>
        <taxon>Chlamydia</taxon>
    </lineage>
</organism>
<dbReference type="InterPro" id="IPR003368">
    <property type="entry name" value="POMP_repeat"/>
</dbReference>
<evidence type="ECO:0000256" key="3">
    <source>
        <dbReference type="ARBA" id="ARBA00007542"/>
    </source>
</evidence>
<comment type="similarity">
    <text evidence="3">Belongs to the PMP outer membrane protein family.</text>
</comment>
<reference evidence="12 13" key="1">
    <citation type="submission" date="2013-07" db="EMBL/GenBank/DDBJ databases">
        <title>Isolation of a new Chlamydia species from the feral Sacred Ibis (Threskiornis aethiopicus): Chlamydia ibidis.</title>
        <authorList>
            <person name="Vorimore F."/>
            <person name="Hsia R.-C."/>
            <person name="Huot-Creasy H."/>
            <person name="Bastian S."/>
            <person name="Deruyter L."/>
            <person name="Passet A."/>
            <person name="Sachse K."/>
            <person name="Bavoil P."/>
            <person name="Myers G."/>
            <person name="Laroucau K."/>
        </authorList>
    </citation>
    <scope>NUCLEOTIDE SEQUENCE [LARGE SCALE GENOMIC DNA]</scope>
    <source>
        <strain evidence="12 13">10-1398/6</strain>
    </source>
</reference>
<feature type="domain" description="Autotransporter" evidence="11">
    <location>
        <begin position="721"/>
        <end position="999"/>
    </location>
</feature>
<keyword evidence="9" id="KW-0472">Membrane</keyword>
<dbReference type="Gene3D" id="2.40.128.130">
    <property type="entry name" value="Autotransporter beta-domain"/>
    <property type="match status" value="1"/>
</dbReference>
<evidence type="ECO:0000256" key="7">
    <source>
        <dbReference type="ARBA" id="ARBA00022692"/>
    </source>
</evidence>
<evidence type="ECO:0000313" key="12">
    <source>
        <dbReference type="EMBL" id="EQM62910.1"/>
    </source>
</evidence>
<evidence type="ECO:0000256" key="2">
    <source>
        <dbReference type="ARBA" id="ARBA00004416"/>
    </source>
</evidence>
<accession>A0ABP2XH73</accession>
<keyword evidence="7" id="KW-0812">Transmembrane</keyword>
<sequence>MKTLRLFLYPIIYVSSFLLSPIVYGKTSSTLPPSIPRDMIDKLFPQLPKYLETEKLLPKNNLHGLTALSSGNLLINRYQNLYCALDYSLKSTITGDSVTLEDNTGYVCFVSNSSPVAGGLISATTNVCIQNNPANQYFIDNKSLRTTVSWQDQSIQAVGGGVIYCDNCQINNNRGSIYFGQNSTSQNGGAILAKTNCTITNNSAPIAFVNNFTTRLLASESNGGAICTDTFDILQNCGPIYFISNQAIDGGACQCSTINIKKNTSNIYFRNNKSSFYKISNNEASGGAIRCSSALNIIDNPGAVYFQDNFASKQGGALSVVNLTIQSSGPVYFTNNHANWGAGIILQNSGTAKLFAEYGDIVFENNSVFTNYTCRNAIHCTPNTTLQLGARKNYCVRFYDPIQHEHTTSIPLAINPNPEHQGIVLFSAAYTSESITDADNLTSKLRNTTNLQRGVLAIEDRAGAAFYKFNQTSGSFVRLGSASSISTIQTFQNQQNLSESIEVEDSPTLLVTPRITSQGCSITINGLALNLPTFLKSSAKPAKIFVTPLNNRGSFIPDTNPTITISGPLTFLNEENESPYDSLDLSHSRTHIPLLYLIDTDKNAARINSHSEETHTESLQTKTIPNYSINISEFDVGAVNHTKHYGHQGVWSPYWHEYTTTQGSTYETANNHYRVLYADWAYVGYIPDPKYRTTLVANTLWKDFYTTVASMRSLPSISECENSSFGDVRGQALGILTRQQSRDSLPGFHANAAGYSASSSIQSEIGHRCAFNFAQIFSNLKNKETDNKVNSKNYVGGVQLRMPWLHGRLITTINSAMSYGSHNMKTLYTENNKQSEGKFYSHSCAGSVNFSLPLQKVRDLTVIPFVEVLALRGVVSSFLESGDYVRQFATDSPLYHISIPMGIFAQICCSNGRLPTTWECELAYQPVGYLKQPKIATTLIVSKGSWIDEGTPISRNTLAIKLGNQTQILKHLSISVNYQGSLSSTTLTNYLKSGAMLHF</sequence>
<evidence type="ECO:0000256" key="10">
    <source>
        <dbReference type="ARBA" id="ARBA00023237"/>
    </source>
</evidence>
<evidence type="ECO:0000256" key="4">
    <source>
        <dbReference type="ARBA" id="ARBA00022452"/>
    </source>
</evidence>
<dbReference type="NCBIfam" id="TIGR01376">
    <property type="entry name" value="POMP_repeat"/>
    <property type="match status" value="2"/>
</dbReference>
<evidence type="ECO:0000256" key="9">
    <source>
        <dbReference type="ARBA" id="ARBA00023136"/>
    </source>
</evidence>
<dbReference type="SUPFAM" id="SSF103515">
    <property type="entry name" value="Autotransporter"/>
    <property type="match status" value="1"/>
</dbReference>
<evidence type="ECO:0000313" key="13">
    <source>
        <dbReference type="Proteomes" id="UP000016064"/>
    </source>
</evidence>
<dbReference type="Pfam" id="PF03797">
    <property type="entry name" value="Autotransporter"/>
    <property type="match status" value="1"/>
</dbReference>
<dbReference type="SMART" id="SM00869">
    <property type="entry name" value="Autotransporter"/>
    <property type="match status" value="1"/>
</dbReference>
<dbReference type="PROSITE" id="PS51208">
    <property type="entry name" value="AUTOTRANSPORTER"/>
    <property type="match status" value="1"/>
</dbReference>
<evidence type="ECO:0000256" key="1">
    <source>
        <dbReference type="ARBA" id="ARBA00004191"/>
    </source>
</evidence>
<protein>
    <submittedName>
        <fullName evidence="12">Autotransporter beta-domain protein</fullName>
    </submittedName>
</protein>
<comment type="caution">
    <text evidence="12">The sequence shown here is derived from an EMBL/GenBank/DDBJ whole genome shotgun (WGS) entry which is preliminary data.</text>
</comment>
<keyword evidence="8" id="KW-0732">Signal</keyword>
<dbReference type="InterPro" id="IPR011427">
    <property type="entry name" value="Polymorphic_membr_middle"/>
</dbReference>
<evidence type="ECO:0000256" key="5">
    <source>
        <dbReference type="ARBA" id="ARBA00022512"/>
    </source>
</evidence>
<comment type="subcellular location">
    <subcellularLocation>
        <location evidence="2">Cell outer membrane</location>
        <topology evidence="2">Peripheral membrane protein</topology>
        <orientation evidence="2">Extracellular side</orientation>
    </subcellularLocation>
    <subcellularLocation>
        <location evidence="1">Secreted</location>
        <location evidence="1">Cell wall</location>
    </subcellularLocation>
</comment>
<name>A0ABP2XH73_9CHLA</name>
<dbReference type="RefSeq" id="WP_020370995.1">
    <property type="nucleotide sequence ID" value="NZ_APJW01000001.1"/>
</dbReference>
<dbReference type="EMBL" id="APJW01000001">
    <property type="protein sequence ID" value="EQM62910.1"/>
    <property type="molecule type" value="Genomic_DNA"/>
</dbReference>
<keyword evidence="13" id="KW-1185">Reference proteome</keyword>
<evidence type="ECO:0000259" key="11">
    <source>
        <dbReference type="PROSITE" id="PS51208"/>
    </source>
</evidence>
<keyword evidence="10" id="KW-0998">Cell outer membrane</keyword>
<dbReference type="Proteomes" id="UP000016064">
    <property type="component" value="Unassembled WGS sequence"/>
</dbReference>